<feature type="domain" description="AB hydrolase-1" evidence="2">
    <location>
        <begin position="68"/>
        <end position="172"/>
    </location>
</feature>
<sequence length="350" mass="40066">MKLAIFFLLASFPALAQFMTGTAKSDSEKNFRAAKAKFLSFEKTHGHFFETRNIKMHYLTWGNPKDTPLIWLHGSLSTGYEMLPLADRLVQEGYFIIAPDYYGHGQTPVPKLDLSLYHVADDVNDLMRHLKIKKAVIGGWSRGGFIASAFYDAYPEKVSGLILEDGGSVATNTYYHKMDSTELIERVKSFSSQVFADTSYATELEAYEAFYDTNQNDDQFELLTWIRQNEKGAWVVAPGLWKLFNMSTYEESMDNIFRPTRSPLFAESMAVMEPKIIYRNLHVPMLILDPTDKEDLFPFESENAALKNKHPCLITHIIFSDTTHNIHAQRPEQFTSAVLLFLQSLKRIQK</sequence>
<organism evidence="3 4">
    <name type="scientific">Dyadobacter koreensis</name>
    <dbReference type="NCBI Taxonomy" id="408657"/>
    <lineage>
        <taxon>Bacteria</taxon>
        <taxon>Pseudomonadati</taxon>
        <taxon>Bacteroidota</taxon>
        <taxon>Cytophagia</taxon>
        <taxon>Cytophagales</taxon>
        <taxon>Spirosomataceae</taxon>
        <taxon>Dyadobacter</taxon>
    </lineage>
</organism>
<feature type="signal peptide" evidence="1">
    <location>
        <begin position="1"/>
        <end position="16"/>
    </location>
</feature>
<dbReference type="AlphaFoldDB" id="A0A1H6UQ82"/>
<reference evidence="3 4" key="1">
    <citation type="submission" date="2016-10" db="EMBL/GenBank/DDBJ databases">
        <authorList>
            <person name="de Groot N.N."/>
        </authorList>
    </citation>
    <scope>NUCLEOTIDE SEQUENCE [LARGE SCALE GENOMIC DNA]</scope>
    <source>
        <strain evidence="3 4">DSM 19938</strain>
    </source>
</reference>
<dbReference type="PANTHER" id="PTHR43798:SF33">
    <property type="entry name" value="HYDROLASE, PUTATIVE (AFU_ORTHOLOGUE AFUA_2G14860)-RELATED"/>
    <property type="match status" value="1"/>
</dbReference>
<evidence type="ECO:0000313" key="4">
    <source>
        <dbReference type="Proteomes" id="UP000199532"/>
    </source>
</evidence>
<dbReference type="Gene3D" id="3.40.50.1820">
    <property type="entry name" value="alpha/beta hydrolase"/>
    <property type="match status" value="1"/>
</dbReference>
<dbReference type="Pfam" id="PF00561">
    <property type="entry name" value="Abhydrolase_1"/>
    <property type="match status" value="1"/>
</dbReference>
<evidence type="ECO:0000256" key="1">
    <source>
        <dbReference type="SAM" id="SignalP"/>
    </source>
</evidence>
<dbReference type="InterPro" id="IPR029058">
    <property type="entry name" value="AB_hydrolase_fold"/>
</dbReference>
<dbReference type="EMBL" id="FNXY01000004">
    <property type="protein sequence ID" value="SEI94469.1"/>
    <property type="molecule type" value="Genomic_DNA"/>
</dbReference>
<dbReference type="Proteomes" id="UP000199532">
    <property type="component" value="Unassembled WGS sequence"/>
</dbReference>
<evidence type="ECO:0000313" key="3">
    <source>
        <dbReference type="EMBL" id="SEI94469.1"/>
    </source>
</evidence>
<dbReference type="InterPro" id="IPR050266">
    <property type="entry name" value="AB_hydrolase_sf"/>
</dbReference>
<protein>
    <submittedName>
        <fullName evidence="3">Pimeloyl-ACP methyl ester carboxylesterase</fullName>
    </submittedName>
</protein>
<keyword evidence="1" id="KW-0732">Signal</keyword>
<proteinExistence type="predicted"/>
<gene>
    <name evidence="3" type="ORF">SAMN04487995_2665</name>
</gene>
<name>A0A1H6UQ82_9BACT</name>
<feature type="chain" id="PRO_5011564924" evidence="1">
    <location>
        <begin position="17"/>
        <end position="350"/>
    </location>
</feature>
<keyword evidence="4" id="KW-1185">Reference proteome</keyword>
<evidence type="ECO:0000259" key="2">
    <source>
        <dbReference type="Pfam" id="PF00561"/>
    </source>
</evidence>
<dbReference type="STRING" id="408657.SAMN04487995_2665"/>
<dbReference type="RefSeq" id="WP_090335660.1">
    <property type="nucleotide sequence ID" value="NZ_FNXY01000004.1"/>
</dbReference>
<dbReference type="GO" id="GO:0016020">
    <property type="term" value="C:membrane"/>
    <property type="evidence" value="ECO:0007669"/>
    <property type="project" value="TreeGrafter"/>
</dbReference>
<dbReference type="InterPro" id="IPR000073">
    <property type="entry name" value="AB_hydrolase_1"/>
</dbReference>
<dbReference type="OrthoDB" id="9773293at2"/>
<accession>A0A1H6UQ82</accession>
<dbReference type="SUPFAM" id="SSF53474">
    <property type="entry name" value="alpha/beta-Hydrolases"/>
    <property type="match status" value="1"/>
</dbReference>
<dbReference type="PANTHER" id="PTHR43798">
    <property type="entry name" value="MONOACYLGLYCEROL LIPASE"/>
    <property type="match status" value="1"/>
</dbReference>